<reference evidence="1 2" key="1">
    <citation type="submission" date="2019-05" db="EMBL/GenBank/DDBJ databases">
        <title>Genome Sequence of Lactobacillus futsaii Y97, a Potential Probiotic Strain Isolated from the Futsai of Taiwan.</title>
        <authorList>
            <person name="Du X."/>
        </authorList>
    </citation>
    <scope>NUCLEOTIDE SEQUENCE [LARGE SCALE GENOMIC DNA]</scope>
    <source>
        <strain evidence="1 2">Y97</strain>
    </source>
</reference>
<dbReference type="AlphaFoldDB" id="A0A5B7SZQ8"/>
<evidence type="ECO:0000313" key="1">
    <source>
        <dbReference type="EMBL" id="QCX23809.1"/>
    </source>
</evidence>
<dbReference type="RefSeq" id="WP_057815365.1">
    <property type="nucleotide sequence ID" value="NZ_CP040736.1"/>
</dbReference>
<dbReference type="STRING" id="1423818.FC88_GL001469"/>
<organism evidence="1 2">
    <name type="scientific">Companilactobacillus futsaii</name>
    <dbReference type="NCBI Taxonomy" id="938155"/>
    <lineage>
        <taxon>Bacteria</taxon>
        <taxon>Bacillati</taxon>
        <taxon>Bacillota</taxon>
        <taxon>Bacilli</taxon>
        <taxon>Lactobacillales</taxon>
        <taxon>Lactobacillaceae</taxon>
        <taxon>Companilactobacillus</taxon>
    </lineage>
</organism>
<protein>
    <submittedName>
        <fullName evidence="1">Uncharacterized protein</fullName>
    </submittedName>
</protein>
<dbReference type="KEGG" id="lft:FG051_01245"/>
<evidence type="ECO:0000313" key="2">
    <source>
        <dbReference type="Proteomes" id="UP000310673"/>
    </source>
</evidence>
<dbReference type="Proteomes" id="UP000310673">
    <property type="component" value="Chromosome"/>
</dbReference>
<proteinExistence type="predicted"/>
<accession>A0A5B7SZQ8</accession>
<sequence>MDKELLFKKAIVDNLSAGERIICLAEARKSKSIYATLLNSNHQYLTFRISHHSTYSGFLSIPTFETSKKKPLEVFLKEYMPIATWIPFDYRDFFALSIIKLSENHGISFQIDDLYSVFSNELQGMIFYQVRTSHRHQRVRKIAANVLDDEVNQVFRKLYATSLISSRKDSNDTLRLYISAAGMRLLDLFTDEYIHDFINDYKNMDWENIRLPK</sequence>
<name>A0A5B7SZQ8_9LACO</name>
<gene>
    <name evidence="1" type="ORF">FG051_01245</name>
</gene>
<dbReference type="EMBL" id="CP040736">
    <property type="protein sequence ID" value="QCX23809.1"/>
    <property type="molecule type" value="Genomic_DNA"/>
</dbReference>